<sequence length="102" mass="11606">MHYSRLDAFLPQAYTLEMDVEVVFAKVSLEMSSSKTDNDINDLAKRKKQDISSYYTLVPKSHSKQSSFKTLTQTNPCSPMKFGIRAFPPQQSSRRPSLLCVL</sequence>
<gene>
    <name evidence="1" type="ORF">CEXT_575391</name>
</gene>
<reference evidence="1 2" key="1">
    <citation type="submission" date="2021-06" db="EMBL/GenBank/DDBJ databases">
        <title>Caerostris extrusa draft genome.</title>
        <authorList>
            <person name="Kono N."/>
            <person name="Arakawa K."/>
        </authorList>
    </citation>
    <scope>NUCLEOTIDE SEQUENCE [LARGE SCALE GENOMIC DNA]</scope>
</reference>
<proteinExistence type="predicted"/>
<organism evidence="1 2">
    <name type="scientific">Caerostris extrusa</name>
    <name type="common">Bark spider</name>
    <name type="synonym">Caerostris bankana</name>
    <dbReference type="NCBI Taxonomy" id="172846"/>
    <lineage>
        <taxon>Eukaryota</taxon>
        <taxon>Metazoa</taxon>
        <taxon>Ecdysozoa</taxon>
        <taxon>Arthropoda</taxon>
        <taxon>Chelicerata</taxon>
        <taxon>Arachnida</taxon>
        <taxon>Araneae</taxon>
        <taxon>Araneomorphae</taxon>
        <taxon>Entelegynae</taxon>
        <taxon>Araneoidea</taxon>
        <taxon>Araneidae</taxon>
        <taxon>Caerostris</taxon>
    </lineage>
</organism>
<evidence type="ECO:0000313" key="1">
    <source>
        <dbReference type="EMBL" id="GIZ04632.1"/>
    </source>
</evidence>
<protein>
    <submittedName>
        <fullName evidence="1">Uncharacterized protein</fullName>
    </submittedName>
</protein>
<dbReference type="Proteomes" id="UP001054945">
    <property type="component" value="Unassembled WGS sequence"/>
</dbReference>
<dbReference type="AlphaFoldDB" id="A0AAV4YBL5"/>
<comment type="caution">
    <text evidence="1">The sequence shown here is derived from an EMBL/GenBank/DDBJ whole genome shotgun (WGS) entry which is preliminary data.</text>
</comment>
<dbReference type="EMBL" id="BPLR01019116">
    <property type="protein sequence ID" value="GIZ04632.1"/>
    <property type="molecule type" value="Genomic_DNA"/>
</dbReference>
<evidence type="ECO:0000313" key="2">
    <source>
        <dbReference type="Proteomes" id="UP001054945"/>
    </source>
</evidence>
<name>A0AAV4YBL5_CAEEX</name>
<accession>A0AAV4YBL5</accession>
<keyword evidence="2" id="KW-1185">Reference proteome</keyword>